<evidence type="ECO:0000256" key="2">
    <source>
        <dbReference type="ARBA" id="ARBA00022694"/>
    </source>
</evidence>
<evidence type="ECO:0000259" key="8">
    <source>
        <dbReference type="PROSITE" id="PS51709"/>
    </source>
</evidence>
<comment type="similarity">
    <text evidence="1 6 7">Belongs to the TRAFAC class TrmE-Era-EngA-EngB-Septin-like GTPase superfamily. TrmE GTPase family.</text>
</comment>
<comment type="caution">
    <text evidence="6">Lacks conserved residue(s) required for the propagation of feature annotation.</text>
</comment>
<dbReference type="GO" id="GO:0002098">
    <property type="term" value="P:tRNA wobble uridine modification"/>
    <property type="evidence" value="ECO:0007669"/>
    <property type="project" value="TreeGrafter"/>
</dbReference>
<dbReference type="GO" id="GO:0003924">
    <property type="term" value="F:GTPase activity"/>
    <property type="evidence" value="ECO:0007669"/>
    <property type="project" value="UniProtKB-UniRule"/>
</dbReference>
<feature type="binding site" evidence="6">
    <location>
        <begin position="244"/>
        <end position="250"/>
    </location>
    <ligand>
        <name>GTP</name>
        <dbReference type="ChEBI" id="CHEBI:37565"/>
    </ligand>
</feature>
<comment type="function">
    <text evidence="6">Exhibits a very high intrinsic GTPase hydrolysis rate. Involved in the addition of a carboxymethylaminomethyl (cmnm) group at the wobble position (U34) of certain tRNAs, forming tRNA-cmnm(5)s(2)U34.</text>
</comment>
<evidence type="ECO:0000313" key="10">
    <source>
        <dbReference type="Proteomes" id="UP000325372"/>
    </source>
</evidence>
<feature type="binding site" evidence="6">
    <location>
        <position position="119"/>
    </location>
    <ligand>
        <name>(6S)-5-formyl-5,6,7,8-tetrahydrofolate</name>
        <dbReference type="ChEBI" id="CHEBI:57457"/>
    </ligand>
</feature>
<dbReference type="InterPro" id="IPR027266">
    <property type="entry name" value="TrmE/GcvT-like"/>
</dbReference>
<dbReference type="Pfam" id="PF01926">
    <property type="entry name" value="MMR_HSR1"/>
    <property type="match status" value="1"/>
</dbReference>
<keyword evidence="10" id="KW-1185">Reference proteome</keyword>
<dbReference type="AlphaFoldDB" id="A0A5N0TBN1"/>
<dbReference type="PANTHER" id="PTHR42714">
    <property type="entry name" value="TRNA MODIFICATION GTPASE GTPBP3"/>
    <property type="match status" value="1"/>
</dbReference>
<feature type="binding site" evidence="6">
    <location>
        <position position="246"/>
    </location>
    <ligand>
        <name>K(+)</name>
        <dbReference type="ChEBI" id="CHEBI:29103"/>
    </ligand>
</feature>
<feature type="binding site" evidence="6">
    <location>
        <begin position="269"/>
        <end position="272"/>
    </location>
    <ligand>
        <name>GTP</name>
        <dbReference type="ChEBI" id="CHEBI:37565"/>
    </ligand>
</feature>
<dbReference type="GO" id="GO:0046872">
    <property type="term" value="F:metal ion binding"/>
    <property type="evidence" value="ECO:0007669"/>
    <property type="project" value="UniProtKB-KW"/>
</dbReference>
<dbReference type="NCBIfam" id="TIGR00231">
    <property type="entry name" value="small_GTP"/>
    <property type="match status" value="1"/>
</dbReference>
<gene>
    <name evidence="6 9" type="primary">mnmE</name>
    <name evidence="6" type="synonym">trmE</name>
    <name evidence="9" type="ORF">F3N42_09220</name>
</gene>
<evidence type="ECO:0000256" key="6">
    <source>
        <dbReference type="HAMAP-Rule" id="MF_00379"/>
    </source>
</evidence>
<dbReference type="GO" id="GO:0005525">
    <property type="term" value="F:GTP binding"/>
    <property type="evidence" value="ECO:0007669"/>
    <property type="project" value="UniProtKB-UniRule"/>
</dbReference>
<feature type="binding site" evidence="6">
    <location>
        <position position="249"/>
    </location>
    <ligand>
        <name>K(+)</name>
        <dbReference type="ChEBI" id="CHEBI:29103"/>
    </ligand>
</feature>
<reference evidence="9 10" key="1">
    <citation type="submission" date="2019-09" db="EMBL/GenBank/DDBJ databases">
        <title>Wenzhouxiangella sp. Genome sequencing and assembly.</title>
        <authorList>
            <person name="Zhang R."/>
        </authorList>
    </citation>
    <scope>NUCLEOTIDE SEQUENCE [LARGE SCALE GENOMIC DNA]</scope>
    <source>
        <strain evidence="9 10">W260</strain>
    </source>
</reference>
<feature type="binding site" evidence="6">
    <location>
        <begin position="225"/>
        <end position="230"/>
    </location>
    <ligand>
        <name>GTP</name>
        <dbReference type="ChEBI" id="CHEBI:37565"/>
    </ligand>
</feature>
<evidence type="ECO:0000313" key="9">
    <source>
        <dbReference type="EMBL" id="KAA9131487.1"/>
    </source>
</evidence>
<keyword evidence="5 6" id="KW-0342">GTP-binding</keyword>
<dbReference type="InterPro" id="IPR027417">
    <property type="entry name" value="P-loop_NTPase"/>
</dbReference>
<keyword evidence="6" id="KW-0378">Hydrolase</keyword>
<dbReference type="InterPro" id="IPR006073">
    <property type="entry name" value="GTP-bd"/>
</dbReference>
<name>A0A5N0TBN1_9GAMM</name>
<dbReference type="EC" id="3.6.-.-" evidence="6"/>
<dbReference type="InterPro" id="IPR018948">
    <property type="entry name" value="GTP-bd_TrmE_N"/>
</dbReference>
<dbReference type="Pfam" id="PF10396">
    <property type="entry name" value="TrmE_N"/>
    <property type="match status" value="1"/>
</dbReference>
<dbReference type="RefSeq" id="WP_150864137.1">
    <property type="nucleotide sequence ID" value="NZ_VYXP01000005.1"/>
</dbReference>
<dbReference type="GO" id="GO:0005829">
    <property type="term" value="C:cytosol"/>
    <property type="evidence" value="ECO:0007669"/>
    <property type="project" value="TreeGrafter"/>
</dbReference>
<evidence type="ECO:0000256" key="5">
    <source>
        <dbReference type="ARBA" id="ARBA00023134"/>
    </source>
</evidence>
<dbReference type="Pfam" id="PF12631">
    <property type="entry name" value="MnmE_helical"/>
    <property type="match status" value="1"/>
</dbReference>
<feature type="binding site" evidence="6">
    <location>
        <position position="23"/>
    </location>
    <ligand>
        <name>(6S)-5-formyl-5,6,7,8-tetrahydrofolate</name>
        <dbReference type="ChEBI" id="CHEBI:57457"/>
    </ligand>
</feature>
<dbReference type="Proteomes" id="UP000325372">
    <property type="component" value="Unassembled WGS sequence"/>
</dbReference>
<dbReference type="InterPro" id="IPR027368">
    <property type="entry name" value="MnmE_dom2"/>
</dbReference>
<accession>A0A5N0TBN1</accession>
<dbReference type="GO" id="GO:0030488">
    <property type="term" value="P:tRNA methylation"/>
    <property type="evidence" value="ECO:0007669"/>
    <property type="project" value="TreeGrafter"/>
</dbReference>
<comment type="subcellular location">
    <subcellularLocation>
        <location evidence="6">Cytoplasm</location>
    </subcellularLocation>
</comment>
<keyword evidence="6" id="KW-0479">Metal-binding</keyword>
<keyword evidence="6" id="KW-0963">Cytoplasm</keyword>
<dbReference type="CDD" id="cd04164">
    <property type="entry name" value="trmE"/>
    <property type="match status" value="1"/>
</dbReference>
<dbReference type="CDD" id="cd14858">
    <property type="entry name" value="TrmE_N"/>
    <property type="match status" value="1"/>
</dbReference>
<keyword evidence="2 6" id="KW-0819">tRNA processing</keyword>
<evidence type="ECO:0000256" key="1">
    <source>
        <dbReference type="ARBA" id="ARBA00011043"/>
    </source>
</evidence>
<sequence>MAATDTIFAIATPPGAGGVGVVRLSGPDALGIGRKVTGKTLAPRRAVFCAFNDDDGQAIDSGIALYFQGPASFTGEDVVELQGHGSPVAQQMLSRRLASLGARAARPGEFSERAFLNDKLDLAQAEAIADLVSSGTESAARAAQRSLEGVFSDEVEALVARLTELRVFIEAALDFPDEEIDFIAESDVLQRLDAVIEELAGLQRRAQRGQVLRDGVTVAIVGQPNAGKSSLLNALAGRDAAIVTDIPGTTRDVLRETLSLDGLPVHIADTAGIRDSDDQVEVEGVRRARAALRVADIALLVLDGSLELEPQRALLADFPESVVTIEVINKIDLAGQAPAVDGPKRRVSLCARTGEGLDGLVGEIRVAAGLGGQVDGTFSARGRHLDALSRAAEHLVTGRQQLQAFAMAETLAEELRLAQDALGEITGKVLADDLLGAIFSSFCIGK</sequence>
<feature type="binding site" evidence="6">
    <location>
        <position position="229"/>
    </location>
    <ligand>
        <name>Mg(2+)</name>
        <dbReference type="ChEBI" id="CHEBI:18420"/>
    </ligand>
</feature>
<dbReference type="EMBL" id="VYXP01000005">
    <property type="protein sequence ID" value="KAA9131487.1"/>
    <property type="molecule type" value="Genomic_DNA"/>
</dbReference>
<dbReference type="Gene3D" id="3.30.1360.120">
    <property type="entry name" value="Probable tRNA modification gtpase trme, domain 1"/>
    <property type="match status" value="1"/>
</dbReference>
<proteinExistence type="inferred from homology"/>
<feature type="binding site" evidence="6">
    <location>
        <position position="80"/>
    </location>
    <ligand>
        <name>(6S)-5-formyl-5,6,7,8-tetrahydrofolate</name>
        <dbReference type="ChEBI" id="CHEBI:57457"/>
    </ligand>
</feature>
<comment type="caution">
    <text evidence="9">The sequence shown here is derived from an EMBL/GenBank/DDBJ whole genome shotgun (WGS) entry which is preliminary data.</text>
</comment>
<dbReference type="InterPro" id="IPR005225">
    <property type="entry name" value="Small_GTP-bd"/>
</dbReference>
<dbReference type="NCBIfam" id="NF003661">
    <property type="entry name" value="PRK05291.1-3"/>
    <property type="match status" value="1"/>
</dbReference>
<comment type="cofactor">
    <cofactor evidence="6">
        <name>K(+)</name>
        <dbReference type="ChEBI" id="CHEBI:29103"/>
    </cofactor>
    <text evidence="6">Binds 1 potassium ion per subunit.</text>
</comment>
<feature type="domain" description="TrmE-type G" evidence="8">
    <location>
        <begin position="215"/>
        <end position="369"/>
    </location>
</feature>
<dbReference type="Gene3D" id="1.20.120.430">
    <property type="entry name" value="tRNA modification GTPase MnmE domain 2"/>
    <property type="match status" value="1"/>
</dbReference>
<feature type="binding site" evidence="6">
    <location>
        <position position="250"/>
    </location>
    <ligand>
        <name>Mg(2+)</name>
        <dbReference type="ChEBI" id="CHEBI:18420"/>
    </ligand>
</feature>
<dbReference type="PANTHER" id="PTHR42714:SF2">
    <property type="entry name" value="TRNA MODIFICATION GTPASE GTPBP3, MITOCHONDRIAL"/>
    <property type="match status" value="1"/>
</dbReference>
<feature type="binding site" evidence="6">
    <location>
        <position position="244"/>
    </location>
    <ligand>
        <name>K(+)</name>
        <dbReference type="ChEBI" id="CHEBI:29103"/>
    </ligand>
</feature>
<dbReference type="Gene3D" id="3.40.50.300">
    <property type="entry name" value="P-loop containing nucleotide triphosphate hydrolases"/>
    <property type="match status" value="1"/>
</dbReference>
<keyword evidence="4 6" id="KW-0630">Potassium</keyword>
<dbReference type="InterPro" id="IPR004520">
    <property type="entry name" value="GTPase_MnmE"/>
</dbReference>
<dbReference type="InterPro" id="IPR031168">
    <property type="entry name" value="G_TrmE"/>
</dbReference>
<evidence type="ECO:0000256" key="7">
    <source>
        <dbReference type="RuleBase" id="RU003313"/>
    </source>
</evidence>
<dbReference type="PROSITE" id="PS51709">
    <property type="entry name" value="G_TRME"/>
    <property type="match status" value="1"/>
</dbReference>
<dbReference type="NCBIfam" id="TIGR00450">
    <property type="entry name" value="mnmE_trmE_thdF"/>
    <property type="match status" value="1"/>
</dbReference>
<keyword evidence="6" id="KW-0460">Magnesium</keyword>
<dbReference type="InterPro" id="IPR025867">
    <property type="entry name" value="MnmE_helical"/>
</dbReference>
<comment type="subunit">
    <text evidence="6">Homodimer. Heterotetramer of two MnmE and two MnmG subunits.</text>
</comment>
<organism evidence="9 10">
    <name type="scientific">Marinihelvus fidelis</name>
    <dbReference type="NCBI Taxonomy" id="2613842"/>
    <lineage>
        <taxon>Bacteria</taxon>
        <taxon>Pseudomonadati</taxon>
        <taxon>Pseudomonadota</taxon>
        <taxon>Gammaproteobacteria</taxon>
        <taxon>Chromatiales</taxon>
        <taxon>Wenzhouxiangellaceae</taxon>
        <taxon>Marinihelvus</taxon>
    </lineage>
</organism>
<dbReference type="SUPFAM" id="SSF116878">
    <property type="entry name" value="TrmE connector domain"/>
    <property type="match status" value="1"/>
</dbReference>
<feature type="binding site" evidence="6">
    <location>
        <position position="446"/>
    </location>
    <ligand>
        <name>(6S)-5-formyl-5,6,7,8-tetrahydrofolate</name>
        <dbReference type="ChEBI" id="CHEBI:57457"/>
    </ligand>
</feature>
<keyword evidence="3 6" id="KW-0547">Nucleotide-binding</keyword>
<evidence type="ECO:0000256" key="4">
    <source>
        <dbReference type="ARBA" id="ARBA00022958"/>
    </source>
</evidence>
<dbReference type="HAMAP" id="MF_00379">
    <property type="entry name" value="GTPase_MnmE"/>
    <property type="match status" value="1"/>
</dbReference>
<dbReference type="SUPFAM" id="SSF52540">
    <property type="entry name" value="P-loop containing nucleoside triphosphate hydrolases"/>
    <property type="match status" value="1"/>
</dbReference>
<protein>
    <recommendedName>
        <fullName evidence="6">tRNA modification GTPase MnmE</fullName>
        <ecNumber evidence="6">3.6.-.-</ecNumber>
    </recommendedName>
</protein>
<evidence type="ECO:0000256" key="3">
    <source>
        <dbReference type="ARBA" id="ARBA00022741"/>
    </source>
</evidence>
<feature type="binding site" evidence="6">
    <location>
        <position position="225"/>
    </location>
    <ligand>
        <name>K(+)</name>
        <dbReference type="ChEBI" id="CHEBI:29103"/>
    </ligand>
</feature>